<accession>A0A5B8R9U0</accession>
<gene>
    <name evidence="2" type="ORF">KBTEX_00986</name>
</gene>
<dbReference type="PANTHER" id="PTHR13887:SF41">
    <property type="entry name" value="THIOREDOXIN SUPERFAMILY PROTEIN"/>
    <property type="match status" value="1"/>
</dbReference>
<evidence type="ECO:0000259" key="1">
    <source>
        <dbReference type="Pfam" id="PF01323"/>
    </source>
</evidence>
<protein>
    <recommendedName>
        <fullName evidence="1">DSBA-like thioredoxin domain-containing protein</fullName>
    </recommendedName>
</protein>
<dbReference type="Gene3D" id="3.40.30.10">
    <property type="entry name" value="Glutaredoxin"/>
    <property type="match status" value="1"/>
</dbReference>
<dbReference type="GO" id="GO:0016491">
    <property type="term" value="F:oxidoreductase activity"/>
    <property type="evidence" value="ECO:0007669"/>
    <property type="project" value="InterPro"/>
</dbReference>
<dbReference type="AlphaFoldDB" id="A0A5B8R9U0"/>
<name>A0A5B8R9U0_9ZZZZ</name>
<dbReference type="Pfam" id="PF01323">
    <property type="entry name" value="DSBA"/>
    <property type="match status" value="1"/>
</dbReference>
<dbReference type="PANTHER" id="PTHR13887">
    <property type="entry name" value="GLUTATHIONE S-TRANSFERASE KAPPA"/>
    <property type="match status" value="1"/>
</dbReference>
<reference evidence="2" key="1">
    <citation type="submission" date="2019-06" db="EMBL/GenBank/DDBJ databases">
        <authorList>
            <person name="Murdoch R.W."/>
            <person name="Fathepure B."/>
        </authorList>
    </citation>
    <scope>NUCLEOTIDE SEQUENCE</scope>
</reference>
<dbReference type="InterPro" id="IPR036249">
    <property type="entry name" value="Thioredoxin-like_sf"/>
</dbReference>
<organism evidence="2">
    <name type="scientific">uncultured organism</name>
    <dbReference type="NCBI Taxonomy" id="155900"/>
    <lineage>
        <taxon>unclassified sequences</taxon>
        <taxon>environmental samples</taxon>
    </lineage>
</organism>
<dbReference type="InterPro" id="IPR001853">
    <property type="entry name" value="DSBA-like_thioredoxin_dom"/>
</dbReference>
<proteinExistence type="predicted"/>
<evidence type="ECO:0000313" key="2">
    <source>
        <dbReference type="EMBL" id="QEA04678.1"/>
    </source>
</evidence>
<dbReference type="SUPFAM" id="SSF52833">
    <property type="entry name" value="Thioredoxin-like"/>
    <property type="match status" value="1"/>
</dbReference>
<dbReference type="EMBL" id="MN079087">
    <property type="protein sequence ID" value="QEA04678.1"/>
    <property type="molecule type" value="Genomic_DNA"/>
</dbReference>
<feature type="domain" description="DSBA-like thioredoxin" evidence="1">
    <location>
        <begin position="18"/>
        <end position="207"/>
    </location>
</feature>
<sequence length="220" mass="23994">MAATNGSATGGEDHRIPVVFYFDYICPFCYVGAHRLQRITQRYPVAVEYRFVEIHPDSPAGGRPVSELGYPPEQWRRMNEALTAMLEADGLPMAERTFTTNSRQALLLARTVLQRRPGRFLALHNALFHAYFVDGRNIGETAVLESIAADHDVGDCLMPVDDRQALAGLLEDVEAARSTGLTGVPTLIVGDRAFPGAVSMDTLAAAMEEHTRGGAPGETH</sequence>